<keyword evidence="1" id="KW-1133">Transmembrane helix</keyword>
<dbReference type="EMBL" id="CP075587">
    <property type="protein sequence ID" value="QYF49102.1"/>
    <property type="molecule type" value="Genomic_DNA"/>
</dbReference>
<keyword evidence="3" id="KW-1185">Reference proteome</keyword>
<evidence type="ECO:0000256" key="1">
    <source>
        <dbReference type="SAM" id="Phobius"/>
    </source>
</evidence>
<sequence>MTVPPTLQYGSISEPISPELEREGILHTPYGYHRVNRQDFSRFQKPFVKGFIAFSAANLLIGGSIVGLGAYSGSEGATWGSMPFFANSVLGLFSLFMVRSFQGITREAHDSLCL</sequence>
<keyword evidence="1" id="KW-0812">Transmembrane</keyword>
<dbReference type="Proteomes" id="UP000826014">
    <property type="component" value="Chromosome"/>
</dbReference>
<gene>
    <name evidence="2" type="ORF">RHABOEDO_001369</name>
</gene>
<reference evidence="2 3" key="1">
    <citation type="journal article" date="2022" name="bioRxiv">
        <title>Ecology and evolution of chlamydial symbionts of arthropods.</title>
        <authorList>
            <person name="Halter T."/>
            <person name="Koestlbacher S."/>
            <person name="Collingro A."/>
            <person name="Sixt B.S."/>
            <person name="Toenshoff E.R."/>
            <person name="Hendrickx F."/>
            <person name="Kostanjsek R."/>
            <person name="Horn M."/>
        </authorList>
    </citation>
    <scope>NUCLEOTIDE SEQUENCE [LARGE SCALE GENOMIC DNA]</scope>
    <source>
        <strain evidence="2">W744xW776</strain>
    </source>
</reference>
<feature type="transmembrane region" description="Helical" evidence="1">
    <location>
        <begin position="47"/>
        <end position="71"/>
    </location>
</feature>
<evidence type="ECO:0000313" key="3">
    <source>
        <dbReference type="Proteomes" id="UP000826014"/>
    </source>
</evidence>
<proteinExistence type="predicted"/>
<feature type="transmembrane region" description="Helical" evidence="1">
    <location>
        <begin position="77"/>
        <end position="98"/>
    </location>
</feature>
<keyword evidence="1" id="KW-0472">Membrane</keyword>
<name>A0ABX8V3M6_9BACT</name>
<evidence type="ECO:0000313" key="2">
    <source>
        <dbReference type="EMBL" id="QYF49102.1"/>
    </source>
</evidence>
<organism evidence="2 3">
    <name type="scientific">Candidatus Rhabdochlamydia oedothoracis</name>
    <dbReference type="NCBI Taxonomy" id="2720720"/>
    <lineage>
        <taxon>Bacteria</taxon>
        <taxon>Pseudomonadati</taxon>
        <taxon>Chlamydiota</taxon>
        <taxon>Chlamydiia</taxon>
        <taxon>Parachlamydiales</taxon>
        <taxon>Candidatus Rhabdochlamydiaceae</taxon>
        <taxon>Candidatus Rhabdochlamydia</taxon>
    </lineage>
</organism>
<accession>A0ABX8V3M6</accession>
<dbReference type="RefSeq" id="WP_215217721.1">
    <property type="nucleotide sequence ID" value="NZ_CP075587.1"/>
</dbReference>
<protein>
    <submittedName>
        <fullName evidence="2">Uncharacterized protein</fullName>
    </submittedName>
</protein>